<dbReference type="GO" id="GO:0004560">
    <property type="term" value="F:alpha-L-fucosidase activity"/>
    <property type="evidence" value="ECO:0007669"/>
    <property type="project" value="TreeGrafter"/>
</dbReference>
<evidence type="ECO:0008006" key="5">
    <source>
        <dbReference type="Google" id="ProtNLM"/>
    </source>
</evidence>
<protein>
    <recommendedName>
        <fullName evidence="5">Tat pathway signal sequence domain protein</fullName>
    </recommendedName>
</protein>
<evidence type="ECO:0000259" key="1">
    <source>
        <dbReference type="Pfam" id="PF21307"/>
    </source>
</evidence>
<accession>A0A8J3NA96</accession>
<proteinExistence type="predicted"/>
<dbReference type="Pfam" id="PF22124">
    <property type="entry name" value="Glyco_hydro_95_cat"/>
    <property type="match status" value="1"/>
</dbReference>
<evidence type="ECO:0000313" key="3">
    <source>
        <dbReference type="EMBL" id="GID09485.1"/>
    </source>
</evidence>
<dbReference type="PROSITE" id="PS51318">
    <property type="entry name" value="TAT"/>
    <property type="match status" value="1"/>
</dbReference>
<dbReference type="PANTHER" id="PTHR31084:SF0">
    <property type="entry name" value="ALPHA-L-FUCOSIDASE 2"/>
    <property type="match status" value="1"/>
</dbReference>
<name>A0A8J3NA96_9ACTN</name>
<dbReference type="Gene3D" id="1.50.10.10">
    <property type="match status" value="1"/>
</dbReference>
<comment type="caution">
    <text evidence="3">The sequence shown here is derived from an EMBL/GenBank/DDBJ whole genome shotgun (WGS) entry which is preliminary data.</text>
</comment>
<dbReference type="GO" id="GO:0005975">
    <property type="term" value="P:carbohydrate metabolic process"/>
    <property type="evidence" value="ECO:0007669"/>
    <property type="project" value="InterPro"/>
</dbReference>
<organism evidence="3 4">
    <name type="scientific">Actinocatenispora rupis</name>
    <dbReference type="NCBI Taxonomy" id="519421"/>
    <lineage>
        <taxon>Bacteria</taxon>
        <taxon>Bacillati</taxon>
        <taxon>Actinomycetota</taxon>
        <taxon>Actinomycetes</taxon>
        <taxon>Micromonosporales</taxon>
        <taxon>Micromonosporaceae</taxon>
        <taxon>Actinocatenispora</taxon>
    </lineage>
</organism>
<gene>
    <name evidence="3" type="ORF">Aru02nite_03740</name>
</gene>
<reference evidence="3" key="1">
    <citation type="submission" date="2021-01" db="EMBL/GenBank/DDBJ databases">
        <title>Whole genome shotgun sequence of Actinocatenispora rupis NBRC 107355.</title>
        <authorList>
            <person name="Komaki H."/>
            <person name="Tamura T."/>
        </authorList>
    </citation>
    <scope>NUCLEOTIDE SEQUENCE</scope>
    <source>
        <strain evidence="3">NBRC 107355</strain>
    </source>
</reference>
<dbReference type="InterPro" id="IPR049053">
    <property type="entry name" value="AFCA-like_C"/>
</dbReference>
<dbReference type="Proteomes" id="UP000612808">
    <property type="component" value="Unassembled WGS sequence"/>
</dbReference>
<dbReference type="PANTHER" id="PTHR31084">
    <property type="entry name" value="ALPHA-L-FUCOSIDASE 2"/>
    <property type="match status" value="1"/>
</dbReference>
<dbReference type="SUPFAM" id="SSF48208">
    <property type="entry name" value="Six-hairpin glycosidases"/>
    <property type="match status" value="1"/>
</dbReference>
<keyword evidence="4" id="KW-1185">Reference proteome</keyword>
<dbReference type="InterPro" id="IPR054363">
    <property type="entry name" value="GH95_cat"/>
</dbReference>
<feature type="domain" description="Glycosyl hydrolase family 95 catalytic" evidence="2">
    <location>
        <begin position="439"/>
        <end position="640"/>
    </location>
</feature>
<dbReference type="EMBL" id="BOMB01000001">
    <property type="protein sequence ID" value="GID09485.1"/>
    <property type="molecule type" value="Genomic_DNA"/>
</dbReference>
<dbReference type="InterPro" id="IPR012341">
    <property type="entry name" value="6hp_glycosidase-like_sf"/>
</dbReference>
<dbReference type="InterPro" id="IPR006311">
    <property type="entry name" value="TAT_signal"/>
</dbReference>
<evidence type="ECO:0000313" key="4">
    <source>
        <dbReference type="Proteomes" id="UP000612808"/>
    </source>
</evidence>
<feature type="domain" description="Alpha fucosidase A-like C-terminal" evidence="1">
    <location>
        <begin position="664"/>
        <end position="721"/>
    </location>
</feature>
<dbReference type="AlphaFoldDB" id="A0A8J3NA96"/>
<evidence type="ECO:0000259" key="2">
    <source>
        <dbReference type="Pfam" id="PF22124"/>
    </source>
</evidence>
<dbReference type="Pfam" id="PF21307">
    <property type="entry name" value="Glyco_hydro_95_C"/>
    <property type="match status" value="1"/>
</dbReference>
<sequence>MTRWQGHRLEAIMRGISRRGLLGAAAGTVAAGTAAATAVPGEARATTGDAGPSLSFDAGPPRLHDTMGDAGWARFLAGADPRWRRLPGTFYEGPFLGNGGLGAAVYRQATRRALLVELGDNRVRDHQEAGGPLFGGARLRVGHLALVTVGEVTAVDLRLSLWDAELSGTVTTTAGSVGLRCFVHATRDLLVVELRPDAGERSASWSFTPYPAESPRLAYQPRPDGLVDNPEPVAGFDASGGSCVQDLAAGGGHATVWRVTRTGAVSVLVASVAASHPDRTAYATAERTVRAAAGRTVGESAGEHRQWWHRFYPRSFVSVPDDRTQSFYWIQLYKMASATRADRPVVSTSAQWLQPTPWPGTGWNRTVPLSYWLIHASGHGELDSLTATLRRCRDALVADVPAAYRGDSAGIGRASQDDLRTAEVVVPGSVTGTPEVGNLTWALHTAWLAYRHGMADGVLREVLYPLLRKAIGFYLHFLTEGGDGRLHLPATYSPEYATTTDCNYDLALLTWGCRTLLDATDRLGVDDPLRPRWRDVLDRLVEPPQGADGLWIGATRRLTSSHPHYSHLLWFHPLHLLDPTDSTGRDLLQRSLNQWVGRAGARQGHTYTGAASMSALLGDGDRAFGYLGELFDRHLTPNTMYAESGPALETPLSGARSLHDMLLQSWGGVLRIFPAVPSGWADVTVHDLSAEGGFRVSAVRSAGRTRFVRIRSTAGEPCRVVPGLARPYRVQALAGGDPVGYRDLGGMLELDLPRGGDVLLTTAGVDPDLVIAPVAGNGTPGWGLPT</sequence>
<dbReference type="InterPro" id="IPR008928">
    <property type="entry name" value="6-hairpin_glycosidase_sf"/>
</dbReference>